<dbReference type="AlphaFoldDB" id="A0A0F8YSW1"/>
<keyword evidence="3" id="KW-0949">S-adenosyl-L-methionine</keyword>
<dbReference type="SUPFAM" id="SSF53335">
    <property type="entry name" value="S-adenosyl-L-methionine-dependent methyltransferases"/>
    <property type="match status" value="1"/>
</dbReference>
<feature type="non-terminal residue" evidence="4">
    <location>
        <position position="1"/>
    </location>
</feature>
<dbReference type="PROSITE" id="PS51143">
    <property type="entry name" value="MT_A70"/>
    <property type="match status" value="1"/>
</dbReference>
<protein>
    <submittedName>
        <fullName evidence="4">Uncharacterized protein</fullName>
    </submittedName>
</protein>
<organism evidence="4">
    <name type="scientific">marine sediment metagenome</name>
    <dbReference type="NCBI Taxonomy" id="412755"/>
    <lineage>
        <taxon>unclassified sequences</taxon>
        <taxon>metagenomes</taxon>
        <taxon>ecological metagenomes</taxon>
    </lineage>
</organism>
<accession>A0A0F8YSW1</accession>
<reference evidence="4" key="1">
    <citation type="journal article" date="2015" name="Nature">
        <title>Complex archaea that bridge the gap between prokaryotes and eukaryotes.</title>
        <authorList>
            <person name="Spang A."/>
            <person name="Saw J.H."/>
            <person name="Jorgensen S.L."/>
            <person name="Zaremba-Niedzwiedzka K."/>
            <person name="Martijn J."/>
            <person name="Lind A.E."/>
            <person name="van Eijk R."/>
            <person name="Schleper C."/>
            <person name="Guy L."/>
            <person name="Ettema T.J."/>
        </authorList>
    </citation>
    <scope>NUCLEOTIDE SEQUENCE</scope>
</reference>
<gene>
    <name evidence="4" type="ORF">LCGC14_2782570</name>
</gene>
<evidence type="ECO:0000256" key="2">
    <source>
        <dbReference type="ARBA" id="ARBA00022679"/>
    </source>
</evidence>
<evidence type="ECO:0000313" key="4">
    <source>
        <dbReference type="EMBL" id="KKK84517.1"/>
    </source>
</evidence>
<proteinExistence type="predicted"/>
<keyword evidence="2" id="KW-0808">Transferase</keyword>
<dbReference type="PANTHER" id="PTHR12829">
    <property type="entry name" value="N6-ADENOSINE-METHYLTRANSFERASE"/>
    <property type="match status" value="1"/>
</dbReference>
<evidence type="ECO:0000256" key="3">
    <source>
        <dbReference type="ARBA" id="ARBA00022691"/>
    </source>
</evidence>
<dbReference type="PANTHER" id="PTHR12829:SF7">
    <property type="entry name" value="N6-ADENOSINE-METHYLTRANSFERASE CATALYTIC SUBUNIT"/>
    <property type="match status" value="1"/>
</dbReference>
<dbReference type="GO" id="GO:0032259">
    <property type="term" value="P:methylation"/>
    <property type="evidence" value="ECO:0007669"/>
    <property type="project" value="UniProtKB-KW"/>
</dbReference>
<dbReference type="Pfam" id="PF05063">
    <property type="entry name" value="MT-A70"/>
    <property type="match status" value="1"/>
</dbReference>
<dbReference type="GO" id="GO:0001734">
    <property type="term" value="F:mRNA m(6)A methyltransferase activity"/>
    <property type="evidence" value="ECO:0007669"/>
    <property type="project" value="UniProtKB-ARBA"/>
</dbReference>
<keyword evidence="1" id="KW-0489">Methyltransferase</keyword>
<dbReference type="EMBL" id="LAZR01051740">
    <property type="protein sequence ID" value="KKK84517.1"/>
    <property type="molecule type" value="Genomic_DNA"/>
</dbReference>
<dbReference type="InterPro" id="IPR029063">
    <property type="entry name" value="SAM-dependent_MTases_sf"/>
</dbReference>
<evidence type="ECO:0000256" key="1">
    <source>
        <dbReference type="ARBA" id="ARBA00022603"/>
    </source>
</evidence>
<name>A0A0F8YSW1_9ZZZZ</name>
<dbReference type="InterPro" id="IPR007757">
    <property type="entry name" value="MT-A70-like"/>
</dbReference>
<sequence>MEFSQLMHGKAFLRNEKGEVVFTMKRKEGYGSVYYIFEKNLEAMSEEMKKDLPEAFEVMKEWGYKYKTMITWRKIMSLGMGFWFRGQTEHLLLGVRGKVKAFRIQKANFIQCKAEKHSQKPKEFRDLIEMTKLTPKIELFARQKTKGWDVWGNEVESDIELWQSRN</sequence>
<comment type="caution">
    <text evidence="4">The sequence shown here is derived from an EMBL/GenBank/DDBJ whole genome shotgun (WGS) entry which is preliminary data.</text>
</comment>